<evidence type="ECO:0000313" key="3">
    <source>
        <dbReference type="Proteomes" id="UP000245768"/>
    </source>
</evidence>
<dbReference type="InParanoid" id="A0A316YRH5"/>
<feature type="region of interest" description="Disordered" evidence="1">
    <location>
        <begin position="1"/>
        <end position="40"/>
    </location>
</feature>
<organism evidence="2 3">
    <name type="scientific">Acaromyces ingoldii</name>
    <dbReference type="NCBI Taxonomy" id="215250"/>
    <lineage>
        <taxon>Eukaryota</taxon>
        <taxon>Fungi</taxon>
        <taxon>Dikarya</taxon>
        <taxon>Basidiomycota</taxon>
        <taxon>Ustilaginomycotina</taxon>
        <taxon>Exobasidiomycetes</taxon>
        <taxon>Exobasidiales</taxon>
        <taxon>Cryptobasidiaceae</taxon>
        <taxon>Acaromyces</taxon>
    </lineage>
</organism>
<reference evidence="2 3" key="1">
    <citation type="journal article" date="2018" name="Mol. Biol. Evol.">
        <title>Broad Genomic Sampling Reveals a Smut Pathogenic Ancestry of the Fungal Clade Ustilaginomycotina.</title>
        <authorList>
            <person name="Kijpornyongpan T."/>
            <person name="Mondo S.J."/>
            <person name="Barry K."/>
            <person name="Sandor L."/>
            <person name="Lee J."/>
            <person name="Lipzen A."/>
            <person name="Pangilinan J."/>
            <person name="LaButti K."/>
            <person name="Hainaut M."/>
            <person name="Henrissat B."/>
            <person name="Grigoriev I.V."/>
            <person name="Spatafora J.W."/>
            <person name="Aime M.C."/>
        </authorList>
    </citation>
    <scope>NUCLEOTIDE SEQUENCE [LARGE SCALE GENOMIC DNA]</scope>
    <source>
        <strain evidence="2 3">MCA 4198</strain>
    </source>
</reference>
<feature type="compositionally biased region" description="Basic and acidic residues" evidence="1">
    <location>
        <begin position="72"/>
        <end position="81"/>
    </location>
</feature>
<evidence type="ECO:0000256" key="1">
    <source>
        <dbReference type="SAM" id="MobiDB-lite"/>
    </source>
</evidence>
<feature type="compositionally biased region" description="Basic and acidic residues" evidence="1">
    <location>
        <begin position="90"/>
        <end position="106"/>
    </location>
</feature>
<dbReference type="RefSeq" id="XP_025379097.1">
    <property type="nucleotide sequence ID" value="XM_025525698.1"/>
</dbReference>
<protein>
    <submittedName>
        <fullName evidence="2">Uncharacterized protein</fullName>
    </submittedName>
</protein>
<accession>A0A316YRH5</accession>
<gene>
    <name evidence="2" type="ORF">FA10DRAFT_77756</name>
</gene>
<evidence type="ECO:0000313" key="2">
    <source>
        <dbReference type="EMBL" id="PWN91899.1"/>
    </source>
</evidence>
<dbReference type="AlphaFoldDB" id="A0A316YRH5"/>
<sequence length="167" mass="17732">MNATRQGDGKVASVDRGAIDGAGRLCLSKEKGTPDQNRGMTLAGACRGQMSVRLDARGHPCAVREEEEDEREIARRNRSTDEVGTTGSRSEAEKEKGVANGQREDQLSQGNKTKIGRSHARRGGQSVNFVTDSACDAQPQSLLIYGGSVAIGGGDSENIMTSSQRPL</sequence>
<dbReference type="GeneID" id="37047614"/>
<proteinExistence type="predicted"/>
<keyword evidence="3" id="KW-1185">Reference proteome</keyword>
<name>A0A316YRH5_9BASI</name>
<feature type="region of interest" description="Disordered" evidence="1">
    <location>
        <begin position="57"/>
        <end position="124"/>
    </location>
</feature>
<dbReference type="EMBL" id="KZ819635">
    <property type="protein sequence ID" value="PWN91899.1"/>
    <property type="molecule type" value="Genomic_DNA"/>
</dbReference>
<dbReference type="Proteomes" id="UP000245768">
    <property type="component" value="Unassembled WGS sequence"/>
</dbReference>